<accession>A0A663MXQ4</accession>
<evidence type="ECO:0000256" key="5">
    <source>
        <dbReference type="PIRSR" id="PIRSR602401-1"/>
    </source>
</evidence>
<dbReference type="AlphaFoldDB" id="A0A663MXQ4"/>
<dbReference type="Gene3D" id="1.10.630.10">
    <property type="entry name" value="Cytochrome P450"/>
    <property type="match status" value="1"/>
</dbReference>
<evidence type="ECO:0000256" key="4">
    <source>
        <dbReference type="ARBA" id="ARBA00023004"/>
    </source>
</evidence>
<dbReference type="PANTHER" id="PTHR24300">
    <property type="entry name" value="CYTOCHROME P450 508A4-RELATED"/>
    <property type="match status" value="1"/>
</dbReference>
<name>A0A663MXQ4_ATHCN</name>
<dbReference type="InterPro" id="IPR036396">
    <property type="entry name" value="Cyt_P450_sf"/>
</dbReference>
<evidence type="ECO:0000256" key="2">
    <source>
        <dbReference type="ARBA" id="ARBA00010617"/>
    </source>
</evidence>
<evidence type="ECO:0000313" key="7">
    <source>
        <dbReference type="Proteomes" id="UP000472269"/>
    </source>
</evidence>
<comment type="cofactor">
    <cofactor evidence="1 5">
        <name>heme</name>
        <dbReference type="ChEBI" id="CHEBI:30413"/>
    </cofactor>
</comment>
<evidence type="ECO:0000256" key="1">
    <source>
        <dbReference type="ARBA" id="ARBA00001971"/>
    </source>
</evidence>
<dbReference type="GO" id="GO:0006805">
    <property type="term" value="P:xenobiotic metabolic process"/>
    <property type="evidence" value="ECO:0007669"/>
    <property type="project" value="TreeGrafter"/>
</dbReference>
<dbReference type="FunFam" id="1.10.630.10:FF:000176">
    <property type="entry name" value="Uncharacterized protein"/>
    <property type="match status" value="1"/>
</dbReference>
<sequence length="481" mass="55279">CHTSVPAWIPLLSQMVSALFSTVRKLWPQLQPPGPSWLLTTFWLHLLLWSTQMELLAKTHGNIYTLWFGWTPVIILNGYQAVKDGMTTHPEDVSGRMVSPFFRALAKGKGIILASGRHWKQQRRFGITTLRSLGMGKRGLEYRVQEEASHLVEFFLNLKGRPVDPSFRLFHSISNVICAVVFGYHFSDEDKTFHELISATEYLFKFLGSFVYQLYEILPWLMCHLPGPHKKALSCYEVLSSFARKEIRRHVERGMPDEPQDFIDFYLVEMKKTKHDEENLVYVINDLFLGGSETSSTTLYWGLLFMVVNPDIQEKVQKELDAVLGPSQLICYKDRRELPYTNAVVHEIQRFSNIKLMGESLVVGTESTVYSLQGTIIMPNIASVLYDPEQWETPRQFNPGHFLDKEGNFVSREAFLPFSAGKWHRVCLGEHLARTELFIFFASLLRAFTFRLPEGVTQINTEPILGGTLQPHPYRVCAIPR</sequence>
<dbReference type="Pfam" id="PF00067">
    <property type="entry name" value="p450"/>
    <property type="match status" value="1"/>
</dbReference>
<dbReference type="InterPro" id="IPR002401">
    <property type="entry name" value="Cyt_P450_E_grp-I"/>
</dbReference>
<dbReference type="GO" id="GO:0006082">
    <property type="term" value="P:organic acid metabolic process"/>
    <property type="evidence" value="ECO:0007669"/>
    <property type="project" value="TreeGrafter"/>
</dbReference>
<dbReference type="GO" id="GO:0005506">
    <property type="term" value="F:iron ion binding"/>
    <property type="evidence" value="ECO:0007669"/>
    <property type="project" value="InterPro"/>
</dbReference>
<proteinExistence type="inferred from homology"/>
<dbReference type="PANTHER" id="PTHR24300:SF411">
    <property type="entry name" value="CYTOCHROME P450, FAMILY 2, SUBFAMILY AB, POLYPEPTIDE 4-RELATED"/>
    <property type="match status" value="1"/>
</dbReference>
<keyword evidence="4 5" id="KW-0408">Iron</keyword>
<dbReference type="InterPro" id="IPR001128">
    <property type="entry name" value="Cyt_P450"/>
</dbReference>
<dbReference type="SUPFAM" id="SSF48264">
    <property type="entry name" value="Cytochrome P450"/>
    <property type="match status" value="1"/>
</dbReference>
<comment type="similarity">
    <text evidence="2">Belongs to the cytochrome P450 family.</text>
</comment>
<keyword evidence="3 5" id="KW-0479">Metal-binding</keyword>
<dbReference type="Ensembl" id="ENSACUT00000017873.1">
    <property type="protein sequence ID" value="ENSACUP00000016759.1"/>
    <property type="gene ID" value="ENSACUG00000011246.1"/>
</dbReference>
<dbReference type="PRINTS" id="PR00385">
    <property type="entry name" value="P450"/>
</dbReference>
<feature type="binding site" description="axial binding residue" evidence="5">
    <location>
        <position position="427"/>
    </location>
    <ligand>
        <name>heme</name>
        <dbReference type="ChEBI" id="CHEBI:30413"/>
    </ligand>
    <ligandPart>
        <name>Fe</name>
        <dbReference type="ChEBI" id="CHEBI:18248"/>
    </ligandPart>
</feature>
<dbReference type="PRINTS" id="PR00463">
    <property type="entry name" value="EP450I"/>
</dbReference>
<dbReference type="InterPro" id="IPR050182">
    <property type="entry name" value="Cytochrome_P450_fam2"/>
</dbReference>
<dbReference type="OMA" id="WFGWTPV"/>
<dbReference type="Proteomes" id="UP000472269">
    <property type="component" value="Unplaced"/>
</dbReference>
<keyword evidence="5" id="KW-0349">Heme</keyword>
<dbReference type="GO" id="GO:0016712">
    <property type="term" value="F:oxidoreductase activity, acting on paired donors, with incorporation or reduction of molecular oxygen, reduced flavin or flavoprotein as one donor, and incorporation of one atom of oxygen"/>
    <property type="evidence" value="ECO:0007669"/>
    <property type="project" value="TreeGrafter"/>
</dbReference>
<gene>
    <name evidence="6" type="primary">LOC113483320</name>
</gene>
<dbReference type="GO" id="GO:0005737">
    <property type="term" value="C:cytoplasm"/>
    <property type="evidence" value="ECO:0007669"/>
    <property type="project" value="TreeGrafter"/>
</dbReference>
<keyword evidence="7" id="KW-1185">Reference proteome</keyword>
<organism evidence="6 7">
    <name type="scientific">Athene cunicularia</name>
    <name type="common">Burrowing owl</name>
    <name type="synonym">Speotyto cunicularia</name>
    <dbReference type="NCBI Taxonomy" id="194338"/>
    <lineage>
        <taxon>Eukaryota</taxon>
        <taxon>Metazoa</taxon>
        <taxon>Chordata</taxon>
        <taxon>Craniata</taxon>
        <taxon>Vertebrata</taxon>
        <taxon>Euteleostomi</taxon>
        <taxon>Archelosauria</taxon>
        <taxon>Archosauria</taxon>
        <taxon>Dinosauria</taxon>
        <taxon>Saurischia</taxon>
        <taxon>Theropoda</taxon>
        <taxon>Coelurosauria</taxon>
        <taxon>Aves</taxon>
        <taxon>Neognathae</taxon>
        <taxon>Neoaves</taxon>
        <taxon>Telluraves</taxon>
        <taxon>Strigiformes</taxon>
        <taxon>Strigidae</taxon>
        <taxon>Athene</taxon>
    </lineage>
</organism>
<evidence type="ECO:0000256" key="3">
    <source>
        <dbReference type="ARBA" id="ARBA00022723"/>
    </source>
</evidence>
<evidence type="ECO:0000313" key="6">
    <source>
        <dbReference type="Ensembl" id="ENSACUP00000016759.1"/>
    </source>
</evidence>
<reference evidence="6" key="2">
    <citation type="submission" date="2025-09" db="UniProtKB">
        <authorList>
            <consortium name="Ensembl"/>
        </authorList>
    </citation>
    <scope>IDENTIFICATION</scope>
</reference>
<protein>
    <submittedName>
        <fullName evidence="6">Uncharacterized protein</fullName>
    </submittedName>
</protein>
<dbReference type="GO" id="GO:0020037">
    <property type="term" value="F:heme binding"/>
    <property type="evidence" value="ECO:0007669"/>
    <property type="project" value="InterPro"/>
</dbReference>
<reference evidence="6" key="1">
    <citation type="submission" date="2025-08" db="UniProtKB">
        <authorList>
            <consortium name="Ensembl"/>
        </authorList>
    </citation>
    <scope>IDENTIFICATION</scope>
</reference>